<organism evidence="1 2">
    <name type="scientific">Lophiotrema nucula</name>
    <dbReference type="NCBI Taxonomy" id="690887"/>
    <lineage>
        <taxon>Eukaryota</taxon>
        <taxon>Fungi</taxon>
        <taxon>Dikarya</taxon>
        <taxon>Ascomycota</taxon>
        <taxon>Pezizomycotina</taxon>
        <taxon>Dothideomycetes</taxon>
        <taxon>Pleosporomycetidae</taxon>
        <taxon>Pleosporales</taxon>
        <taxon>Lophiotremataceae</taxon>
        <taxon>Lophiotrema</taxon>
    </lineage>
</organism>
<dbReference type="Proteomes" id="UP000799770">
    <property type="component" value="Unassembled WGS sequence"/>
</dbReference>
<evidence type="ECO:0000313" key="2">
    <source>
        <dbReference type="Proteomes" id="UP000799770"/>
    </source>
</evidence>
<dbReference type="AlphaFoldDB" id="A0A6A5ZEH9"/>
<proteinExistence type="predicted"/>
<sequence>MGLSTVGTSSRLSPFVSNNPFPKSDLFITSHLSYAPHPALISVWFARTHLFDCLIARSPGPPLNFPRPFWQQPLRQRSSPLKSPLSTFLSSSLYLSSLIVYNFSPPTINPIVTPILWVTPSLCALCSSLISFKPANRNLNCNGLSIFYVCQVSALRC</sequence>
<reference evidence="1" key="1">
    <citation type="journal article" date="2020" name="Stud. Mycol.">
        <title>101 Dothideomycetes genomes: a test case for predicting lifestyles and emergence of pathogens.</title>
        <authorList>
            <person name="Haridas S."/>
            <person name="Albert R."/>
            <person name="Binder M."/>
            <person name="Bloem J."/>
            <person name="Labutti K."/>
            <person name="Salamov A."/>
            <person name="Andreopoulos B."/>
            <person name="Baker S."/>
            <person name="Barry K."/>
            <person name="Bills G."/>
            <person name="Bluhm B."/>
            <person name="Cannon C."/>
            <person name="Castanera R."/>
            <person name="Culley D."/>
            <person name="Daum C."/>
            <person name="Ezra D."/>
            <person name="Gonzalez J."/>
            <person name="Henrissat B."/>
            <person name="Kuo A."/>
            <person name="Liang C."/>
            <person name="Lipzen A."/>
            <person name="Lutzoni F."/>
            <person name="Magnuson J."/>
            <person name="Mondo S."/>
            <person name="Nolan M."/>
            <person name="Ohm R."/>
            <person name="Pangilinan J."/>
            <person name="Park H.-J."/>
            <person name="Ramirez L."/>
            <person name="Alfaro M."/>
            <person name="Sun H."/>
            <person name="Tritt A."/>
            <person name="Yoshinaga Y."/>
            <person name="Zwiers L.-H."/>
            <person name="Turgeon B."/>
            <person name="Goodwin S."/>
            <person name="Spatafora J."/>
            <person name="Crous P."/>
            <person name="Grigoriev I."/>
        </authorList>
    </citation>
    <scope>NUCLEOTIDE SEQUENCE</scope>
    <source>
        <strain evidence="1">CBS 627.86</strain>
    </source>
</reference>
<protein>
    <submittedName>
        <fullName evidence="1">Uncharacterized protein</fullName>
    </submittedName>
</protein>
<gene>
    <name evidence="1" type="ORF">BDV96DRAFT_34313</name>
</gene>
<evidence type="ECO:0000313" key="1">
    <source>
        <dbReference type="EMBL" id="KAF2116748.1"/>
    </source>
</evidence>
<name>A0A6A5ZEH9_9PLEO</name>
<keyword evidence="2" id="KW-1185">Reference proteome</keyword>
<accession>A0A6A5ZEH9</accession>
<dbReference type="EMBL" id="ML977320">
    <property type="protein sequence ID" value="KAF2116748.1"/>
    <property type="molecule type" value="Genomic_DNA"/>
</dbReference>